<feature type="transmembrane region" description="Helical" evidence="8">
    <location>
        <begin position="132"/>
        <end position="152"/>
    </location>
</feature>
<dbReference type="GO" id="GO:0005886">
    <property type="term" value="C:plasma membrane"/>
    <property type="evidence" value="ECO:0007669"/>
    <property type="project" value="UniProtKB-SubCell"/>
</dbReference>
<feature type="transmembrane region" description="Helical" evidence="8">
    <location>
        <begin position="271"/>
        <end position="293"/>
    </location>
</feature>
<evidence type="ECO:0000256" key="8">
    <source>
        <dbReference type="SAM" id="Phobius"/>
    </source>
</evidence>
<dbReference type="InterPro" id="IPR003317">
    <property type="entry name" value="Cyt-d_oxidase_su2"/>
</dbReference>
<name>A0A261S304_9BORD</name>
<dbReference type="Proteomes" id="UP000216020">
    <property type="component" value="Unassembled WGS sequence"/>
</dbReference>
<organism evidence="9 10">
    <name type="scientific">Bordetella genomosp. 10</name>
    <dbReference type="NCBI Taxonomy" id="1416804"/>
    <lineage>
        <taxon>Bacteria</taxon>
        <taxon>Pseudomonadati</taxon>
        <taxon>Pseudomonadota</taxon>
        <taxon>Betaproteobacteria</taxon>
        <taxon>Burkholderiales</taxon>
        <taxon>Alcaligenaceae</taxon>
        <taxon>Bordetella</taxon>
    </lineage>
</organism>
<keyword evidence="6 8" id="KW-0472">Membrane</keyword>
<dbReference type="GO" id="GO:0070069">
    <property type="term" value="C:cytochrome complex"/>
    <property type="evidence" value="ECO:0007669"/>
    <property type="project" value="TreeGrafter"/>
</dbReference>
<protein>
    <submittedName>
        <fullName evidence="9">Cytochrome oxidase</fullName>
    </submittedName>
</protein>
<evidence type="ECO:0000313" key="9">
    <source>
        <dbReference type="EMBL" id="OZI31312.1"/>
    </source>
</evidence>
<evidence type="ECO:0000256" key="3">
    <source>
        <dbReference type="ARBA" id="ARBA00022475"/>
    </source>
</evidence>
<comment type="caution">
    <text evidence="9">The sequence shown here is derived from an EMBL/GenBank/DDBJ whole genome shotgun (WGS) entry which is preliminary data.</text>
</comment>
<feature type="compositionally biased region" description="Low complexity" evidence="7">
    <location>
        <begin position="370"/>
        <end position="385"/>
    </location>
</feature>
<evidence type="ECO:0000256" key="1">
    <source>
        <dbReference type="ARBA" id="ARBA00004651"/>
    </source>
</evidence>
<feature type="transmembrane region" description="Helical" evidence="8">
    <location>
        <begin position="76"/>
        <end position="94"/>
    </location>
</feature>
<gene>
    <name evidence="9" type="ORF">CAL29_25680</name>
</gene>
<feature type="region of interest" description="Disordered" evidence="7">
    <location>
        <begin position="358"/>
        <end position="385"/>
    </location>
</feature>
<keyword evidence="10" id="KW-1185">Reference proteome</keyword>
<feature type="transmembrane region" description="Helical" evidence="8">
    <location>
        <begin position="209"/>
        <end position="232"/>
    </location>
</feature>
<feature type="transmembrane region" description="Helical" evidence="8">
    <location>
        <begin position="164"/>
        <end position="188"/>
    </location>
</feature>
<evidence type="ECO:0000313" key="10">
    <source>
        <dbReference type="Proteomes" id="UP000216020"/>
    </source>
</evidence>
<comment type="similarity">
    <text evidence="2">Belongs to the cytochrome ubiquinol oxidase subunit 2 family.</text>
</comment>
<keyword evidence="3" id="KW-1003">Cell membrane</keyword>
<evidence type="ECO:0000256" key="6">
    <source>
        <dbReference type="ARBA" id="ARBA00023136"/>
    </source>
</evidence>
<feature type="transmembrane region" description="Helical" evidence="8">
    <location>
        <begin position="26"/>
        <end position="55"/>
    </location>
</feature>
<evidence type="ECO:0000256" key="7">
    <source>
        <dbReference type="SAM" id="MobiDB-lite"/>
    </source>
</evidence>
<dbReference type="GO" id="GO:0019646">
    <property type="term" value="P:aerobic electron transport chain"/>
    <property type="evidence" value="ECO:0007669"/>
    <property type="project" value="TreeGrafter"/>
</dbReference>
<keyword evidence="4 8" id="KW-0812">Transmembrane</keyword>
<proteinExistence type="inferred from homology"/>
<evidence type="ECO:0000256" key="5">
    <source>
        <dbReference type="ARBA" id="ARBA00022989"/>
    </source>
</evidence>
<keyword evidence="5 8" id="KW-1133">Transmembrane helix</keyword>
<feature type="transmembrane region" description="Helical" evidence="8">
    <location>
        <begin position="238"/>
        <end position="259"/>
    </location>
</feature>
<dbReference type="GO" id="GO:0009055">
    <property type="term" value="F:electron transfer activity"/>
    <property type="evidence" value="ECO:0007669"/>
    <property type="project" value="TreeGrafter"/>
</dbReference>
<dbReference type="OrthoDB" id="9776710at2"/>
<evidence type="ECO:0000256" key="2">
    <source>
        <dbReference type="ARBA" id="ARBA00007543"/>
    </source>
</evidence>
<dbReference type="Pfam" id="PF02322">
    <property type="entry name" value="Cyt_bd_oxida_II"/>
    <property type="match status" value="1"/>
</dbReference>
<sequence length="385" mass="41066">MISAFTSLAASLGLNPQDPGFWMPLAFMAMLFVLILAGTVLDGFDLGVGMLLQLAPPAERGRMMTLLSPWRDANEFWLLLGVGLFAAAFPFAWGVVLGQLYTPLTLMLLGAVLRSVSFEFRFRARNEHKPRWLFAFWAGSLMTAFGQGMVLGRIATNYQGLPGYTFFSVFVGLCAVAGYVLLGSTWLVMRVEGDLQRRAVNWARHAIRWAAAGMVAIAVTLGLANAGIFYKWSNLSHLGLAVSTWGAMLLGFVTTEMVLARLPTRAERFSWVPFVLCVCLFLLMMGGLAYSLFPYLILDDMTIWDGAASPGSLRLVLAGAVVAIPLILVFNILSYRSVFGKEKPPRLALPAAASAAVASAPGTGGGAGGSSPAAAAPAAPATGKS</sequence>
<evidence type="ECO:0000256" key="4">
    <source>
        <dbReference type="ARBA" id="ARBA00022692"/>
    </source>
</evidence>
<feature type="transmembrane region" description="Helical" evidence="8">
    <location>
        <begin position="313"/>
        <end position="333"/>
    </location>
</feature>
<reference evidence="10" key="1">
    <citation type="submission" date="2017-05" db="EMBL/GenBank/DDBJ databases">
        <title>Complete and WGS of Bordetella genogroups.</title>
        <authorList>
            <person name="Spilker T."/>
            <person name="Lipuma J."/>
        </authorList>
    </citation>
    <scope>NUCLEOTIDE SEQUENCE [LARGE SCALE GENOMIC DNA]</scope>
    <source>
        <strain evidence="10">AU16122</strain>
    </source>
</reference>
<dbReference type="RefSeq" id="WP_094855723.1">
    <property type="nucleotide sequence ID" value="NZ_NEVM01000005.1"/>
</dbReference>
<dbReference type="EMBL" id="NEVM01000005">
    <property type="protein sequence ID" value="OZI31312.1"/>
    <property type="molecule type" value="Genomic_DNA"/>
</dbReference>
<dbReference type="GO" id="GO:0016682">
    <property type="term" value="F:oxidoreductase activity, acting on diphenols and related substances as donors, oxygen as acceptor"/>
    <property type="evidence" value="ECO:0007669"/>
    <property type="project" value="TreeGrafter"/>
</dbReference>
<dbReference type="PANTHER" id="PTHR43141:SF4">
    <property type="entry name" value="CYTOCHROME BD2 SUBUNIT II"/>
    <property type="match status" value="1"/>
</dbReference>
<dbReference type="AlphaFoldDB" id="A0A261S304"/>
<comment type="subcellular location">
    <subcellularLocation>
        <location evidence="1">Cell membrane</location>
        <topology evidence="1">Multi-pass membrane protein</topology>
    </subcellularLocation>
</comment>
<dbReference type="PANTHER" id="PTHR43141">
    <property type="entry name" value="CYTOCHROME BD2 SUBUNIT II"/>
    <property type="match status" value="1"/>
</dbReference>
<accession>A0A261S304</accession>